<dbReference type="SUPFAM" id="SSF53448">
    <property type="entry name" value="Nucleotide-diphospho-sugar transferases"/>
    <property type="match status" value="1"/>
</dbReference>
<reference evidence="4" key="1">
    <citation type="submission" date="2021-03" db="EMBL/GenBank/DDBJ databases">
        <title>Whole genome shotgun sequence of Actinoplanes auranticolor NBRC 12245.</title>
        <authorList>
            <person name="Komaki H."/>
            <person name="Tamura T."/>
        </authorList>
    </citation>
    <scope>NUCLEOTIDE SEQUENCE</scope>
    <source>
        <strain evidence="4">NBRC 12245</strain>
    </source>
</reference>
<dbReference type="Gene3D" id="3.90.550.10">
    <property type="entry name" value="Spore Coat Polysaccharide Biosynthesis Protein SpsA, Chain A"/>
    <property type="match status" value="1"/>
</dbReference>
<evidence type="ECO:0000256" key="1">
    <source>
        <dbReference type="ARBA" id="ARBA00006739"/>
    </source>
</evidence>
<protein>
    <recommendedName>
        <fullName evidence="3">Glycosyltransferase 2-like domain-containing protein</fullName>
    </recommendedName>
</protein>
<accession>A0A919T0S3</accession>
<dbReference type="CDD" id="cd04179">
    <property type="entry name" value="DPM_DPG-synthase_like"/>
    <property type="match status" value="1"/>
</dbReference>
<keyword evidence="5" id="KW-1185">Reference proteome</keyword>
<evidence type="ECO:0000313" key="4">
    <source>
        <dbReference type="EMBL" id="GIM80568.1"/>
    </source>
</evidence>
<organism evidence="4 5">
    <name type="scientific">Actinoplanes auranticolor</name>
    <dbReference type="NCBI Taxonomy" id="47988"/>
    <lineage>
        <taxon>Bacteria</taxon>
        <taxon>Bacillati</taxon>
        <taxon>Actinomycetota</taxon>
        <taxon>Actinomycetes</taxon>
        <taxon>Micromonosporales</taxon>
        <taxon>Micromonosporaceae</taxon>
        <taxon>Actinoplanes</taxon>
    </lineage>
</organism>
<dbReference type="PANTHER" id="PTHR48090">
    <property type="entry name" value="UNDECAPRENYL-PHOSPHATE 4-DEOXY-4-FORMAMIDO-L-ARABINOSE TRANSFERASE-RELATED"/>
    <property type="match status" value="1"/>
</dbReference>
<dbReference type="PANTHER" id="PTHR48090:SF7">
    <property type="entry name" value="RFBJ PROTEIN"/>
    <property type="match status" value="1"/>
</dbReference>
<evidence type="ECO:0000313" key="5">
    <source>
        <dbReference type="Proteomes" id="UP000681340"/>
    </source>
</evidence>
<dbReference type="AlphaFoldDB" id="A0A919T0S3"/>
<dbReference type="RefSeq" id="WP_246595933.1">
    <property type="nucleotide sequence ID" value="NZ_BAABEA010000018.1"/>
</dbReference>
<dbReference type="Proteomes" id="UP000681340">
    <property type="component" value="Unassembled WGS sequence"/>
</dbReference>
<proteinExistence type="inferred from homology"/>
<dbReference type="InterPro" id="IPR001173">
    <property type="entry name" value="Glyco_trans_2-like"/>
</dbReference>
<dbReference type="InterPro" id="IPR029044">
    <property type="entry name" value="Nucleotide-diphossugar_trans"/>
</dbReference>
<comment type="caution">
    <text evidence="4">The sequence shown here is derived from an EMBL/GenBank/DDBJ whole genome shotgun (WGS) entry which is preliminary data.</text>
</comment>
<gene>
    <name evidence="4" type="ORF">Aau02nite_91160</name>
</gene>
<dbReference type="Pfam" id="PF00535">
    <property type="entry name" value="Glycos_transf_2"/>
    <property type="match status" value="1"/>
</dbReference>
<name>A0A919T0S3_9ACTN</name>
<feature type="domain" description="Glycosyltransferase 2-like" evidence="3">
    <location>
        <begin position="2"/>
        <end position="154"/>
    </location>
</feature>
<dbReference type="InterPro" id="IPR050256">
    <property type="entry name" value="Glycosyltransferase_2"/>
</dbReference>
<evidence type="ECO:0000256" key="2">
    <source>
        <dbReference type="SAM" id="MobiDB-lite"/>
    </source>
</evidence>
<sequence>MSVVIPTLNEALNLPHVFEALPAGLHQVVLVDGGSTDGTVEVARRLRPDVVVVQQTRTGKGNALATGFAACTGDAIAMIDADGSTDPAEIHRFISALTDGAEFAKGSRFGKGGHSHDITPLRRVGNEGLNLVVNSLFGTKFTDLCYGYNAFWRRVVPVMDLPSTELPRAADGRKLWGDGFEIETLINIRVAASGMRVKEVSSIEHLRIHGTSNLNTFRDGARVLRTIVSEFRRRAAQRRAAAKTATRASTATGRTKTVPVLTVPGGNWYGTVDALLAAESQTTPASTPPVADRGTTVAASDQAEVRP</sequence>
<evidence type="ECO:0000259" key="3">
    <source>
        <dbReference type="Pfam" id="PF00535"/>
    </source>
</evidence>
<feature type="region of interest" description="Disordered" evidence="2">
    <location>
        <begin position="280"/>
        <end position="307"/>
    </location>
</feature>
<dbReference type="PROSITE" id="PS50890">
    <property type="entry name" value="PUA"/>
    <property type="match status" value="1"/>
</dbReference>
<comment type="similarity">
    <text evidence="1">Belongs to the glycosyltransferase 2 family.</text>
</comment>
<dbReference type="EMBL" id="BOQL01000100">
    <property type="protein sequence ID" value="GIM80568.1"/>
    <property type="molecule type" value="Genomic_DNA"/>
</dbReference>